<evidence type="ECO:0000313" key="2">
    <source>
        <dbReference type="Proteomes" id="UP000230759"/>
    </source>
</evidence>
<proteinExistence type="predicted"/>
<accession>A0A2H0BHS0</accession>
<dbReference type="Proteomes" id="UP000230759">
    <property type="component" value="Unassembled WGS sequence"/>
</dbReference>
<dbReference type="EMBL" id="PCSV01000017">
    <property type="protein sequence ID" value="PIP57222.1"/>
    <property type="molecule type" value="Genomic_DNA"/>
</dbReference>
<comment type="caution">
    <text evidence="1">The sequence shown here is derived from an EMBL/GenBank/DDBJ whole genome shotgun (WGS) entry which is preliminary data.</text>
</comment>
<evidence type="ECO:0008006" key="3">
    <source>
        <dbReference type="Google" id="ProtNLM"/>
    </source>
</evidence>
<reference evidence="1 2" key="1">
    <citation type="submission" date="2017-09" db="EMBL/GenBank/DDBJ databases">
        <title>Depth-based differentiation of microbial function through sediment-hosted aquifers and enrichment of novel symbionts in the deep terrestrial subsurface.</title>
        <authorList>
            <person name="Probst A.J."/>
            <person name="Ladd B."/>
            <person name="Jarett J.K."/>
            <person name="Geller-Mcgrath D.E."/>
            <person name="Sieber C.M."/>
            <person name="Emerson J.B."/>
            <person name="Anantharaman K."/>
            <person name="Thomas B.C."/>
            <person name="Malmstrom R."/>
            <person name="Stieglmeier M."/>
            <person name="Klingl A."/>
            <person name="Woyke T."/>
            <person name="Ryan C.M."/>
            <person name="Banfield J.F."/>
        </authorList>
    </citation>
    <scope>NUCLEOTIDE SEQUENCE [LARGE SCALE GENOMIC DNA]</scope>
    <source>
        <strain evidence="1">CG22_combo_CG10-13_8_21_14_all_45_10</strain>
    </source>
</reference>
<dbReference type="InterPro" id="IPR036049">
    <property type="entry name" value="Ribosomal_uL29_sf"/>
</dbReference>
<gene>
    <name evidence="1" type="ORF">COX04_00730</name>
</gene>
<dbReference type="GO" id="GO:0003735">
    <property type="term" value="F:structural constituent of ribosome"/>
    <property type="evidence" value="ECO:0007669"/>
    <property type="project" value="InterPro"/>
</dbReference>
<dbReference type="AlphaFoldDB" id="A0A2H0BHS0"/>
<name>A0A2H0BHS0_9BACT</name>
<dbReference type="SUPFAM" id="SSF46561">
    <property type="entry name" value="Ribosomal protein L29 (L29p)"/>
    <property type="match status" value="1"/>
</dbReference>
<protein>
    <recommendedName>
        <fullName evidence="3">50S ribosomal protein L29</fullName>
    </recommendedName>
</protein>
<dbReference type="GO" id="GO:0005840">
    <property type="term" value="C:ribosome"/>
    <property type="evidence" value="ECO:0007669"/>
    <property type="project" value="InterPro"/>
</dbReference>
<sequence>MKRNELTALRTKKVEELQEEVGQKKAQLNKKGSRKLRREIAQILTLIREKEIIESEVKVK</sequence>
<dbReference type="GO" id="GO:0006412">
    <property type="term" value="P:translation"/>
    <property type="evidence" value="ECO:0007669"/>
    <property type="project" value="InterPro"/>
</dbReference>
<evidence type="ECO:0000313" key="1">
    <source>
        <dbReference type="EMBL" id="PIP57222.1"/>
    </source>
</evidence>
<organism evidence="1 2">
    <name type="scientific">Candidatus Woesebacteria bacterium CG22_combo_CG10-13_8_21_14_all_45_10</name>
    <dbReference type="NCBI Taxonomy" id="1975060"/>
    <lineage>
        <taxon>Bacteria</taxon>
        <taxon>Candidatus Woeseibacteriota</taxon>
    </lineage>
</organism>